<keyword evidence="6" id="KW-1185">Reference proteome</keyword>
<dbReference type="RefSeq" id="WP_248668793.1">
    <property type="nucleotide sequence ID" value="NZ_JALPRX010000093.1"/>
</dbReference>
<evidence type="ECO:0000256" key="1">
    <source>
        <dbReference type="ARBA" id="ARBA00010333"/>
    </source>
</evidence>
<name>A0A9X1YAS9_9PROT</name>
<reference evidence="5" key="1">
    <citation type="submission" date="2022-04" db="EMBL/GenBank/DDBJ databases">
        <title>Roseomonas acroporae sp. nov., isolated from coral Acropora digitifera.</title>
        <authorList>
            <person name="Sun H."/>
        </authorList>
    </citation>
    <scope>NUCLEOTIDE SEQUENCE</scope>
    <source>
        <strain evidence="5">NAR14</strain>
    </source>
</reference>
<evidence type="ECO:0000256" key="2">
    <source>
        <dbReference type="ARBA" id="ARBA00022448"/>
    </source>
</evidence>
<dbReference type="EMBL" id="JALPRX010000093">
    <property type="protein sequence ID" value="MCK8786678.1"/>
    <property type="molecule type" value="Genomic_DNA"/>
</dbReference>
<sequence>MRQGWGFAALRAMLGAVPLAASLLVGALPAGLLSAAGAAAQTAAAGPTLAAVRARGVLVCGTSTGAPGFSVLDNRGENRGLDADLCKALAAAVLGDPTKIRWVPLTSQARFPALQSNQIDVLIRTATWTQSRDTALGLNFTAVSFYDGQGFLVRRSAGIARAAELQGASICTVSGSTSELNLADWARVNGIRYTPVVFEQNEEAANAYAAGRCDAYSTDASQLAAIGASLPDAANHMVLPDIISKEPHAPVVRHGDDQWFDIVRWMMFALYAAEEQGVTRANVDSMLESPNPEIRRLLGTSGDHGPMMGLDRRWAYAMIKAVGNYGEIFDRNLGEGSIFRLPRGLNALWNRGGLMYPMPIR</sequence>
<dbReference type="InterPro" id="IPR051455">
    <property type="entry name" value="Bact_solute-bind_prot3"/>
</dbReference>
<evidence type="ECO:0000313" key="6">
    <source>
        <dbReference type="Proteomes" id="UP001139516"/>
    </source>
</evidence>
<feature type="domain" description="Solute-binding protein family 3/N-terminal" evidence="4">
    <location>
        <begin position="57"/>
        <end position="286"/>
    </location>
</feature>
<accession>A0A9X1YAS9</accession>
<dbReference type="SUPFAM" id="SSF53850">
    <property type="entry name" value="Periplasmic binding protein-like II"/>
    <property type="match status" value="1"/>
</dbReference>
<keyword evidence="3" id="KW-0732">Signal</keyword>
<evidence type="ECO:0000256" key="3">
    <source>
        <dbReference type="ARBA" id="ARBA00022729"/>
    </source>
</evidence>
<dbReference type="PANTHER" id="PTHR30085">
    <property type="entry name" value="AMINO ACID ABC TRANSPORTER PERMEASE"/>
    <property type="match status" value="1"/>
</dbReference>
<dbReference type="GO" id="GO:0006865">
    <property type="term" value="P:amino acid transport"/>
    <property type="evidence" value="ECO:0007669"/>
    <property type="project" value="TreeGrafter"/>
</dbReference>
<dbReference type="Pfam" id="PF00497">
    <property type="entry name" value="SBP_bac_3"/>
    <property type="match status" value="1"/>
</dbReference>
<dbReference type="SMART" id="SM00062">
    <property type="entry name" value="PBPb"/>
    <property type="match status" value="1"/>
</dbReference>
<keyword evidence="2" id="KW-0813">Transport</keyword>
<dbReference type="Proteomes" id="UP001139516">
    <property type="component" value="Unassembled WGS sequence"/>
</dbReference>
<comment type="similarity">
    <text evidence="1">Belongs to the bacterial solute-binding protein 3 family.</text>
</comment>
<protein>
    <submittedName>
        <fullName evidence="5">Amino acid ABC transporter substrate-binding protein</fullName>
    </submittedName>
</protein>
<dbReference type="CDD" id="cd13692">
    <property type="entry name" value="PBP2_BztA"/>
    <property type="match status" value="1"/>
</dbReference>
<evidence type="ECO:0000259" key="4">
    <source>
        <dbReference type="SMART" id="SM00062"/>
    </source>
</evidence>
<dbReference type="PANTHER" id="PTHR30085:SF7">
    <property type="entry name" value="AMINO-ACID ABC TRANSPORTER-BINDING PROTEIN YHDW-RELATED"/>
    <property type="match status" value="1"/>
</dbReference>
<dbReference type="AlphaFoldDB" id="A0A9X1YAS9"/>
<dbReference type="InterPro" id="IPR001638">
    <property type="entry name" value="Solute-binding_3/MltF_N"/>
</dbReference>
<organism evidence="5 6">
    <name type="scientific">Roseomonas acroporae</name>
    <dbReference type="NCBI Taxonomy" id="2937791"/>
    <lineage>
        <taxon>Bacteria</taxon>
        <taxon>Pseudomonadati</taxon>
        <taxon>Pseudomonadota</taxon>
        <taxon>Alphaproteobacteria</taxon>
        <taxon>Acetobacterales</taxon>
        <taxon>Roseomonadaceae</taxon>
        <taxon>Roseomonas</taxon>
    </lineage>
</organism>
<dbReference type="Gene3D" id="3.40.190.10">
    <property type="entry name" value="Periplasmic binding protein-like II"/>
    <property type="match status" value="2"/>
</dbReference>
<proteinExistence type="inferred from homology"/>
<evidence type="ECO:0000313" key="5">
    <source>
        <dbReference type="EMBL" id="MCK8786678.1"/>
    </source>
</evidence>
<gene>
    <name evidence="5" type="ORF">M0638_20080</name>
</gene>
<comment type="caution">
    <text evidence="5">The sequence shown here is derived from an EMBL/GenBank/DDBJ whole genome shotgun (WGS) entry which is preliminary data.</text>
</comment>